<dbReference type="PROSITE" id="PS01358">
    <property type="entry name" value="ZF_RANBP2_1"/>
    <property type="match status" value="1"/>
</dbReference>
<sequence>MADTEARREARRQKILQNSKQRLNRLYDRDFVTNHDDPDTSTTTETDQQKQGNYQDNNWTCKICSHTNTEKREKCYLCNSQQKDTPMKGNEVSERGAGEGLPVDGKEHVKCSDTHTESSNLLSSVNKDGVKCAETHPESTVQEKTNTEHTVLRQRQTVKIQKAPVSEESSVSPTSSESLRNDKLEDSVLSPSQQFEMFRVLGCVLLAILCRMVLKTGYGLLYFQSVILPFVSLQFGLYYYKQQIVKDLVLQHRNNMMVTLLVLCGVKKDILTLYNNIMGYLTAIGEDFCLFVFVFVMSGIILV</sequence>
<dbReference type="AlphaFoldDB" id="A0AA88YT16"/>
<dbReference type="Pfam" id="PF14963">
    <property type="entry name" value="Get2_like"/>
    <property type="match status" value="1"/>
</dbReference>
<gene>
    <name evidence="8" type="ORF">FSP39_021448</name>
</gene>
<keyword evidence="3" id="KW-0862">Zinc</keyword>
<evidence type="ECO:0000256" key="6">
    <source>
        <dbReference type="SAM" id="Phobius"/>
    </source>
</evidence>
<feature type="region of interest" description="Disordered" evidence="5">
    <location>
        <begin position="83"/>
        <end position="121"/>
    </location>
</feature>
<dbReference type="InterPro" id="IPR001876">
    <property type="entry name" value="Znf_RanBP2"/>
</dbReference>
<dbReference type="SUPFAM" id="SSF90209">
    <property type="entry name" value="Ran binding protein zinc finger-like"/>
    <property type="match status" value="1"/>
</dbReference>
<evidence type="ECO:0000256" key="3">
    <source>
        <dbReference type="ARBA" id="ARBA00022833"/>
    </source>
</evidence>
<keyword evidence="2 4" id="KW-0863">Zinc-finger</keyword>
<evidence type="ECO:0000313" key="9">
    <source>
        <dbReference type="Proteomes" id="UP001186944"/>
    </source>
</evidence>
<evidence type="ECO:0000256" key="1">
    <source>
        <dbReference type="ARBA" id="ARBA00022723"/>
    </source>
</evidence>
<feature type="region of interest" description="Disordered" evidence="5">
    <location>
        <begin position="161"/>
        <end position="183"/>
    </location>
</feature>
<dbReference type="GO" id="GO:0043529">
    <property type="term" value="C:GET complex"/>
    <property type="evidence" value="ECO:0007669"/>
    <property type="project" value="TreeGrafter"/>
</dbReference>
<feature type="transmembrane region" description="Helical" evidence="6">
    <location>
        <begin position="220"/>
        <end position="240"/>
    </location>
</feature>
<dbReference type="GO" id="GO:0008270">
    <property type="term" value="F:zinc ion binding"/>
    <property type="evidence" value="ECO:0007669"/>
    <property type="project" value="UniProtKB-KW"/>
</dbReference>
<evidence type="ECO:0000256" key="2">
    <source>
        <dbReference type="ARBA" id="ARBA00022771"/>
    </source>
</evidence>
<dbReference type="PROSITE" id="PS50199">
    <property type="entry name" value="ZF_RANBP2_2"/>
    <property type="match status" value="1"/>
</dbReference>
<proteinExistence type="predicted"/>
<keyword evidence="6" id="KW-1133">Transmembrane helix</keyword>
<keyword evidence="6" id="KW-0812">Transmembrane</keyword>
<dbReference type="GO" id="GO:0071816">
    <property type="term" value="P:tail-anchored membrane protein insertion into ER membrane"/>
    <property type="evidence" value="ECO:0007669"/>
    <property type="project" value="TreeGrafter"/>
</dbReference>
<reference evidence="8" key="1">
    <citation type="submission" date="2019-08" db="EMBL/GenBank/DDBJ databases">
        <title>The improved chromosome-level genome for the pearl oyster Pinctada fucata martensii using PacBio sequencing and Hi-C.</title>
        <authorList>
            <person name="Zheng Z."/>
        </authorList>
    </citation>
    <scope>NUCLEOTIDE SEQUENCE</scope>
    <source>
        <strain evidence="8">ZZ-2019</strain>
        <tissue evidence="8">Adductor muscle</tissue>
    </source>
</reference>
<accession>A0AA88YT16</accession>
<keyword evidence="6" id="KW-0472">Membrane</keyword>
<keyword evidence="1" id="KW-0479">Metal-binding</keyword>
<keyword evidence="9" id="KW-1185">Reference proteome</keyword>
<dbReference type="PANTHER" id="PTHR15026:SF0">
    <property type="entry name" value="GUIDED ENTRY OF TAIL-ANCHORED PROTEINS FACTOR CAMLG"/>
    <property type="match status" value="1"/>
</dbReference>
<feature type="region of interest" description="Disordered" evidence="5">
    <location>
        <begin position="1"/>
        <end position="52"/>
    </location>
</feature>
<dbReference type="InterPro" id="IPR036443">
    <property type="entry name" value="Znf_RanBP2_sf"/>
</dbReference>
<dbReference type="PANTHER" id="PTHR15026">
    <property type="entry name" value="CALCIUM-SIGNAL MODULATING CYCLOPHILIN LIGAND CAML"/>
    <property type="match status" value="1"/>
</dbReference>
<feature type="compositionally biased region" description="Low complexity" evidence="5">
    <location>
        <begin position="164"/>
        <end position="178"/>
    </location>
</feature>
<comment type="caution">
    <text evidence="8">The sequence shown here is derived from an EMBL/GenBank/DDBJ whole genome shotgun (WGS) entry which is preliminary data.</text>
</comment>
<name>A0AA88YT16_PINIB</name>
<organism evidence="8 9">
    <name type="scientific">Pinctada imbricata</name>
    <name type="common">Atlantic pearl-oyster</name>
    <name type="synonym">Pinctada martensii</name>
    <dbReference type="NCBI Taxonomy" id="66713"/>
    <lineage>
        <taxon>Eukaryota</taxon>
        <taxon>Metazoa</taxon>
        <taxon>Spiralia</taxon>
        <taxon>Lophotrochozoa</taxon>
        <taxon>Mollusca</taxon>
        <taxon>Bivalvia</taxon>
        <taxon>Autobranchia</taxon>
        <taxon>Pteriomorphia</taxon>
        <taxon>Pterioida</taxon>
        <taxon>Pterioidea</taxon>
        <taxon>Pteriidae</taxon>
        <taxon>Pinctada</taxon>
    </lineage>
</organism>
<feature type="compositionally biased region" description="Basic and acidic residues" evidence="5">
    <location>
        <begin position="104"/>
        <end position="116"/>
    </location>
</feature>
<dbReference type="EMBL" id="VSWD01000003">
    <property type="protein sequence ID" value="KAK3106511.1"/>
    <property type="molecule type" value="Genomic_DNA"/>
</dbReference>
<feature type="domain" description="RanBP2-type" evidence="7">
    <location>
        <begin position="55"/>
        <end position="84"/>
    </location>
</feature>
<evidence type="ECO:0000256" key="5">
    <source>
        <dbReference type="SAM" id="MobiDB-lite"/>
    </source>
</evidence>
<evidence type="ECO:0000259" key="7">
    <source>
        <dbReference type="PROSITE" id="PS50199"/>
    </source>
</evidence>
<evidence type="ECO:0000313" key="8">
    <source>
        <dbReference type="EMBL" id="KAK3106511.1"/>
    </source>
</evidence>
<evidence type="ECO:0000256" key="4">
    <source>
        <dbReference type="PROSITE-ProRule" id="PRU00322"/>
    </source>
</evidence>
<dbReference type="Proteomes" id="UP001186944">
    <property type="component" value="Unassembled WGS sequence"/>
</dbReference>
<feature type="compositionally biased region" description="Basic and acidic residues" evidence="5">
    <location>
        <begin position="25"/>
        <end position="38"/>
    </location>
</feature>
<feature type="transmembrane region" description="Helical" evidence="6">
    <location>
        <begin position="277"/>
        <end position="302"/>
    </location>
</feature>
<protein>
    <recommendedName>
        <fullName evidence="7">RanBP2-type domain-containing protein</fullName>
    </recommendedName>
</protein>
<dbReference type="InterPro" id="IPR016719">
    <property type="entry name" value="CAMLG"/>
</dbReference>